<name>A0AAD9JDX0_9ANNE</name>
<keyword evidence="4" id="KW-0378">Hydrolase</keyword>
<evidence type="ECO:0000256" key="4">
    <source>
        <dbReference type="ARBA" id="ARBA00022801"/>
    </source>
</evidence>
<gene>
    <name evidence="6" type="ORF">LSH36_386g00010</name>
</gene>
<comment type="similarity">
    <text evidence="2">Belongs to the glycosyl hydrolase 20 family.</text>
</comment>
<dbReference type="Proteomes" id="UP001208570">
    <property type="component" value="Unassembled WGS sequence"/>
</dbReference>
<dbReference type="GO" id="GO:0004563">
    <property type="term" value="F:beta-N-acetylhexosaminidase activity"/>
    <property type="evidence" value="ECO:0007669"/>
    <property type="project" value="UniProtKB-EC"/>
</dbReference>
<evidence type="ECO:0000256" key="1">
    <source>
        <dbReference type="ARBA" id="ARBA00001231"/>
    </source>
</evidence>
<dbReference type="InterPro" id="IPR015883">
    <property type="entry name" value="Glyco_hydro_20_cat"/>
</dbReference>
<feature type="domain" description="Glycoside hydrolase family 20 catalytic" evidence="5">
    <location>
        <begin position="38"/>
        <end position="149"/>
    </location>
</feature>
<dbReference type="PANTHER" id="PTHR21040:SF8">
    <property type="entry name" value="BCDNA.GH04120"/>
    <property type="match status" value="1"/>
</dbReference>
<sequence length="433" mass="50078">MENMEMEACEDNSLPTQPQRLVHLDLKGAPPKIDYYEKFVLKHEDFKQMREIAEYPMALCPLHPESLVTVCDMIDQVIALHPDIKAFHIGADEVFHIGLCKRCRQHMTDMCLQPEHMFFAHIKNILEHIHSKHPGIRPIMWDDMYREIDLDALEESGITELVDPMVWVYTRGPFKLPPAQWDKYATVFNSIWVASAFKGATGPCMFATDIGYHVENNREWLHEVKSQIVGKFSCFHGYCLTGWQRYDHYAVLCELLPAGFPSLAVCLLTITKGSFTENVHKEASGDLNFTDLIPLNPFSNVDKVMDCHFPGSDIYKAIQQLLILKSEYKSFIKMERLNGWMTPYHVRHRFANPAHIKHFLPIIQELLWKFQQLQIDMKSALSKVLYCDAVDEWISCNLNERIEKLTQTVEDAKAQVIRGATPKYYPDGFPMNP</sequence>
<accession>A0AAD9JDX0</accession>
<evidence type="ECO:0000256" key="2">
    <source>
        <dbReference type="ARBA" id="ARBA00006285"/>
    </source>
</evidence>
<evidence type="ECO:0000313" key="7">
    <source>
        <dbReference type="Proteomes" id="UP001208570"/>
    </source>
</evidence>
<comment type="caution">
    <text evidence="6">The sequence shown here is derived from an EMBL/GenBank/DDBJ whole genome shotgun (WGS) entry which is preliminary data.</text>
</comment>
<evidence type="ECO:0000259" key="5">
    <source>
        <dbReference type="Pfam" id="PF00728"/>
    </source>
</evidence>
<dbReference type="GO" id="GO:0005975">
    <property type="term" value="P:carbohydrate metabolic process"/>
    <property type="evidence" value="ECO:0007669"/>
    <property type="project" value="InterPro"/>
</dbReference>
<dbReference type="AlphaFoldDB" id="A0AAD9JDX0"/>
<dbReference type="PANTHER" id="PTHR21040">
    <property type="entry name" value="BCDNA.GH04120"/>
    <property type="match status" value="1"/>
</dbReference>
<evidence type="ECO:0000256" key="3">
    <source>
        <dbReference type="ARBA" id="ARBA00012663"/>
    </source>
</evidence>
<dbReference type="EC" id="3.2.1.52" evidence="3"/>
<reference evidence="6" key="1">
    <citation type="journal article" date="2023" name="Mol. Biol. Evol.">
        <title>Third-Generation Sequencing Reveals the Adaptive Role of the Epigenome in Three Deep-Sea Polychaetes.</title>
        <authorList>
            <person name="Perez M."/>
            <person name="Aroh O."/>
            <person name="Sun Y."/>
            <person name="Lan Y."/>
            <person name="Juniper S.K."/>
            <person name="Young C.R."/>
            <person name="Angers B."/>
            <person name="Qian P.Y."/>
        </authorList>
    </citation>
    <scope>NUCLEOTIDE SEQUENCE</scope>
    <source>
        <strain evidence="6">P08H-3</strain>
    </source>
</reference>
<dbReference type="Pfam" id="PF00728">
    <property type="entry name" value="Glyco_hydro_20"/>
    <property type="match status" value="1"/>
</dbReference>
<keyword evidence="7" id="KW-1185">Reference proteome</keyword>
<dbReference type="InterPro" id="IPR017853">
    <property type="entry name" value="GH"/>
</dbReference>
<proteinExistence type="inferred from homology"/>
<dbReference type="SUPFAM" id="SSF51445">
    <property type="entry name" value="(Trans)glycosidases"/>
    <property type="match status" value="1"/>
</dbReference>
<dbReference type="EMBL" id="JAODUP010000386">
    <property type="protein sequence ID" value="KAK2150831.1"/>
    <property type="molecule type" value="Genomic_DNA"/>
</dbReference>
<comment type="catalytic activity">
    <reaction evidence="1">
        <text>Hydrolysis of terminal non-reducing N-acetyl-D-hexosamine residues in N-acetyl-beta-D-hexosaminides.</text>
        <dbReference type="EC" id="3.2.1.52"/>
    </reaction>
</comment>
<evidence type="ECO:0000313" key="6">
    <source>
        <dbReference type="EMBL" id="KAK2150831.1"/>
    </source>
</evidence>
<dbReference type="InterPro" id="IPR038901">
    <property type="entry name" value="HEXDC-like"/>
</dbReference>
<protein>
    <recommendedName>
        <fullName evidence="3">beta-N-acetylhexosaminidase</fullName>
        <ecNumber evidence="3">3.2.1.52</ecNumber>
    </recommendedName>
</protein>
<organism evidence="6 7">
    <name type="scientific">Paralvinella palmiformis</name>
    <dbReference type="NCBI Taxonomy" id="53620"/>
    <lineage>
        <taxon>Eukaryota</taxon>
        <taxon>Metazoa</taxon>
        <taxon>Spiralia</taxon>
        <taxon>Lophotrochozoa</taxon>
        <taxon>Annelida</taxon>
        <taxon>Polychaeta</taxon>
        <taxon>Sedentaria</taxon>
        <taxon>Canalipalpata</taxon>
        <taxon>Terebellida</taxon>
        <taxon>Terebelliformia</taxon>
        <taxon>Alvinellidae</taxon>
        <taxon>Paralvinella</taxon>
    </lineage>
</organism>
<dbReference type="Gene3D" id="3.20.20.80">
    <property type="entry name" value="Glycosidases"/>
    <property type="match status" value="1"/>
</dbReference>